<comment type="caution">
    <text evidence="1">The sequence shown here is derived from an EMBL/GenBank/DDBJ whole genome shotgun (WGS) entry which is preliminary data.</text>
</comment>
<gene>
    <name evidence="1" type="ORF">ABFW12_01910</name>
</gene>
<reference evidence="1 2" key="1">
    <citation type="submission" date="2024-04" db="EMBL/GenBank/DDBJ databases">
        <title>Genomic Markers of Mycobacteria.</title>
        <authorList>
            <person name="Soliman M.S."/>
            <person name="Elkholy A."/>
            <person name="Soliman N.S."/>
            <person name="Abbas A."/>
            <person name="Khayrat S."/>
            <person name="Shawky S."/>
        </authorList>
    </citation>
    <scope>NUCLEOTIDE SEQUENCE [LARGE SCALE GENOMIC DNA]</scope>
    <source>
        <strain evidence="1 2">Egy-CU-AM5</strain>
    </source>
</reference>
<proteinExistence type="predicted"/>
<evidence type="ECO:0000313" key="2">
    <source>
        <dbReference type="Proteomes" id="UP001558474"/>
    </source>
</evidence>
<dbReference type="RefSeq" id="WP_368572307.1">
    <property type="nucleotide sequence ID" value="NZ_JBDLOU010000003.1"/>
</dbReference>
<organism evidence="1 2">
    <name type="scientific">Mycolicibacterium porcinum</name>
    <dbReference type="NCBI Taxonomy" id="39693"/>
    <lineage>
        <taxon>Bacteria</taxon>
        <taxon>Bacillati</taxon>
        <taxon>Actinomycetota</taxon>
        <taxon>Actinomycetes</taxon>
        <taxon>Mycobacteriales</taxon>
        <taxon>Mycobacteriaceae</taxon>
        <taxon>Mycolicibacterium</taxon>
    </lineage>
</organism>
<sequence>MDVDVSVDDSCAWTWHLEPSELKELMQFLADQSARTWNEIYNDRTGGNQRHKKHHDHPIAAICSAARERFYNHVSDESHDKLFRFRYGGEKRLWGIRDRAVFRLVWADLEHKVYPTEPK</sequence>
<evidence type="ECO:0000313" key="1">
    <source>
        <dbReference type="EMBL" id="MEX3736984.1"/>
    </source>
</evidence>
<name>A0ABV3V6S0_9MYCO</name>
<protein>
    <submittedName>
        <fullName evidence="1">Uncharacterized protein</fullName>
    </submittedName>
</protein>
<dbReference type="EMBL" id="JBDLOU010000003">
    <property type="protein sequence ID" value="MEX3736984.1"/>
    <property type="molecule type" value="Genomic_DNA"/>
</dbReference>
<keyword evidence="2" id="KW-1185">Reference proteome</keyword>
<dbReference type="Proteomes" id="UP001558474">
    <property type="component" value="Unassembled WGS sequence"/>
</dbReference>
<accession>A0ABV3V6S0</accession>